<gene>
    <name evidence="2" type="ordered locus">LI0545</name>
</gene>
<reference evidence="2 3" key="1">
    <citation type="submission" date="2005-11" db="EMBL/GenBank/DDBJ databases">
        <title>The complete genome sequence of Lawsonia intracellularis: the causative agent of proliferative enteropathy.</title>
        <authorList>
            <person name="Kaur K."/>
            <person name="Zhang Q."/>
            <person name="Beckler D."/>
            <person name="Munir S."/>
            <person name="Li L."/>
            <person name="Kinsley K."/>
            <person name="Herron L."/>
            <person name="Peterson A."/>
            <person name="May B."/>
            <person name="Singh S."/>
            <person name="Gebhart C."/>
            <person name="Kapur V."/>
        </authorList>
    </citation>
    <scope>NUCLEOTIDE SEQUENCE [LARGE SCALE GENOMIC DNA]</scope>
    <source>
        <strain evidence="2 3">PHE/MN1-00</strain>
    </source>
</reference>
<dbReference type="KEGG" id="lip:LI0545"/>
<keyword evidence="3" id="KW-1185">Reference proteome</keyword>
<evidence type="ECO:0000313" key="3">
    <source>
        <dbReference type="Proteomes" id="UP000002430"/>
    </source>
</evidence>
<accession>Q1MQX8</accession>
<proteinExistence type="predicted"/>
<protein>
    <submittedName>
        <fullName evidence="2">NA</fullName>
    </submittedName>
</protein>
<feature type="coiled-coil region" evidence="1">
    <location>
        <begin position="1"/>
        <end position="42"/>
    </location>
</feature>
<dbReference type="Proteomes" id="UP000002430">
    <property type="component" value="Chromosome"/>
</dbReference>
<dbReference type="RefSeq" id="WP_011526628.1">
    <property type="nucleotide sequence ID" value="NC_008011.1"/>
</dbReference>
<dbReference type="AlphaFoldDB" id="Q1MQX8"/>
<sequence>MAFTKKDLEAQERQYLELKQELERLNKEYDERLEALGVTEEKLEEFVKQLPPEVIRTLEEEKQKIQEKFSDIPVTKKKEEDISTKRKRIVSRRGVVKL</sequence>
<name>Q1MQX8_LAWIP</name>
<dbReference type="HOGENOM" id="CLU_2330261_0_0_7"/>
<evidence type="ECO:0000256" key="1">
    <source>
        <dbReference type="SAM" id="Coils"/>
    </source>
</evidence>
<evidence type="ECO:0000313" key="2">
    <source>
        <dbReference type="EMBL" id="CAJ54599.1"/>
    </source>
</evidence>
<keyword evidence="1" id="KW-0175">Coiled coil</keyword>
<organism evidence="2 3">
    <name type="scientific">Lawsonia intracellularis (strain PHE/MN1-00)</name>
    <dbReference type="NCBI Taxonomy" id="363253"/>
    <lineage>
        <taxon>Bacteria</taxon>
        <taxon>Pseudomonadati</taxon>
        <taxon>Thermodesulfobacteriota</taxon>
        <taxon>Desulfovibrionia</taxon>
        <taxon>Desulfovibrionales</taxon>
        <taxon>Desulfovibrionaceae</taxon>
        <taxon>Lawsonia</taxon>
    </lineage>
</organism>
<dbReference type="EMBL" id="AM180252">
    <property type="protein sequence ID" value="CAJ54599.1"/>
    <property type="molecule type" value="Genomic_DNA"/>
</dbReference>